<evidence type="ECO:0000313" key="1">
    <source>
        <dbReference type="EMBL" id="KKK85334.1"/>
    </source>
</evidence>
<gene>
    <name evidence="1" type="ORF">LCGC14_2774370</name>
</gene>
<comment type="caution">
    <text evidence="1">The sequence shown here is derived from an EMBL/GenBank/DDBJ whole genome shotgun (WGS) entry which is preliminary data.</text>
</comment>
<organism evidence="1">
    <name type="scientific">marine sediment metagenome</name>
    <dbReference type="NCBI Taxonomy" id="412755"/>
    <lineage>
        <taxon>unclassified sequences</taxon>
        <taxon>metagenomes</taxon>
        <taxon>ecological metagenomes</taxon>
    </lineage>
</organism>
<reference evidence="1" key="1">
    <citation type="journal article" date="2015" name="Nature">
        <title>Complex archaea that bridge the gap between prokaryotes and eukaryotes.</title>
        <authorList>
            <person name="Spang A."/>
            <person name="Saw J.H."/>
            <person name="Jorgensen S.L."/>
            <person name="Zaremba-Niedzwiedzka K."/>
            <person name="Martijn J."/>
            <person name="Lind A.E."/>
            <person name="van Eijk R."/>
            <person name="Schleper C."/>
            <person name="Guy L."/>
            <person name="Ettema T.J."/>
        </authorList>
    </citation>
    <scope>NUCLEOTIDE SEQUENCE</scope>
</reference>
<sequence length="58" mass="7230">MKIYICFEWSEEHCDIKKIFTKEEDAKQWEKDNPQHGMIHYGYDTYEQENVEFRVLKK</sequence>
<protein>
    <submittedName>
        <fullName evidence="1">Uncharacterized protein</fullName>
    </submittedName>
</protein>
<name>A0A0F9B3W1_9ZZZZ</name>
<dbReference type="AlphaFoldDB" id="A0A0F9B3W1"/>
<dbReference type="EMBL" id="LAZR01051358">
    <property type="protein sequence ID" value="KKK85334.1"/>
    <property type="molecule type" value="Genomic_DNA"/>
</dbReference>
<proteinExistence type="predicted"/>
<accession>A0A0F9B3W1</accession>